<feature type="signal peptide" evidence="1">
    <location>
        <begin position="1"/>
        <end position="24"/>
    </location>
</feature>
<dbReference type="EMBL" id="JAUOPB010000005">
    <property type="protein sequence ID" value="MDO6422451.1"/>
    <property type="molecule type" value="Genomic_DNA"/>
</dbReference>
<dbReference type="RefSeq" id="WP_303492457.1">
    <property type="nucleotide sequence ID" value="NZ_JAUOPB010000005.1"/>
</dbReference>
<reference evidence="2" key="1">
    <citation type="submission" date="2023-07" db="EMBL/GenBank/DDBJ databases">
        <title>Genome content predicts the carbon catabolic preferences of heterotrophic bacteria.</title>
        <authorList>
            <person name="Gralka M."/>
        </authorList>
    </citation>
    <scope>NUCLEOTIDE SEQUENCE</scope>
    <source>
        <strain evidence="2">I3M17_2</strain>
    </source>
</reference>
<dbReference type="SUPFAM" id="SSF102198">
    <property type="entry name" value="Putative cyclase"/>
    <property type="match status" value="1"/>
</dbReference>
<evidence type="ECO:0000256" key="1">
    <source>
        <dbReference type="SAM" id="SignalP"/>
    </source>
</evidence>
<comment type="caution">
    <text evidence="2">The sequence shown here is derived from an EMBL/GenBank/DDBJ whole genome shotgun (WGS) entry which is preliminary data.</text>
</comment>
<proteinExistence type="predicted"/>
<evidence type="ECO:0000313" key="2">
    <source>
        <dbReference type="EMBL" id="MDO6422451.1"/>
    </source>
</evidence>
<gene>
    <name evidence="2" type="ORF">Q4521_08190</name>
</gene>
<dbReference type="Proteomes" id="UP001169760">
    <property type="component" value="Unassembled WGS sequence"/>
</dbReference>
<dbReference type="AlphaFoldDB" id="A0AAW7X423"/>
<dbReference type="InterPro" id="IPR007325">
    <property type="entry name" value="KFase/CYL"/>
</dbReference>
<dbReference type="InterPro" id="IPR037175">
    <property type="entry name" value="KFase_sf"/>
</dbReference>
<dbReference type="Pfam" id="PF04199">
    <property type="entry name" value="Cyclase"/>
    <property type="match status" value="1"/>
</dbReference>
<dbReference type="GO" id="GO:0004061">
    <property type="term" value="F:arylformamidase activity"/>
    <property type="evidence" value="ECO:0007669"/>
    <property type="project" value="InterPro"/>
</dbReference>
<name>A0AAW7X423_9GAMM</name>
<keyword evidence="1" id="KW-0732">Signal</keyword>
<dbReference type="GO" id="GO:0019441">
    <property type="term" value="P:L-tryptophan catabolic process to kynurenine"/>
    <property type="evidence" value="ECO:0007669"/>
    <property type="project" value="InterPro"/>
</dbReference>
<evidence type="ECO:0000313" key="3">
    <source>
        <dbReference type="Proteomes" id="UP001169760"/>
    </source>
</evidence>
<dbReference type="PANTHER" id="PTHR34861">
    <property type="match status" value="1"/>
</dbReference>
<dbReference type="Gene3D" id="3.50.30.50">
    <property type="entry name" value="Putative cyclase"/>
    <property type="match status" value="1"/>
</dbReference>
<accession>A0AAW7X423</accession>
<organism evidence="2 3">
    <name type="scientific">Saccharophagus degradans</name>
    <dbReference type="NCBI Taxonomy" id="86304"/>
    <lineage>
        <taxon>Bacteria</taxon>
        <taxon>Pseudomonadati</taxon>
        <taxon>Pseudomonadota</taxon>
        <taxon>Gammaproteobacteria</taxon>
        <taxon>Cellvibrionales</taxon>
        <taxon>Cellvibrionaceae</taxon>
        <taxon>Saccharophagus</taxon>
    </lineage>
</organism>
<feature type="chain" id="PRO_5043958908" evidence="1">
    <location>
        <begin position="25"/>
        <end position="329"/>
    </location>
</feature>
<dbReference type="PANTHER" id="PTHR34861:SF10">
    <property type="entry name" value="CYCLASE"/>
    <property type="match status" value="1"/>
</dbReference>
<sequence length="329" mass="36342">MNRKLNIFRTSILGLMLLPGLTFGADVASSPWGSDDEIGRLNLITPESRRAALQNLNPAVTYDLSVEYFIGMPSWQAAGDPQFQMWMTHTPKGTKVDDPLFVGDRQNDRVSYSGSAFSMYAHTGTHIDALNHFGLNGKIWNHFSAAQHLGDRGWQKTGAENIPPIIARGVLLDVPAAKQVDELSPGYRITRGDLEKTLVAQDTEIFPGDVVLIRTGRMRHYTDAQRFMENAPGLGMTAARFLAEDKQVLSLGADNLSFEAFPSEDANNYVPVHTYLLAQQGVTIMELVDLEQLARDRVYHFAFIGTPLKLRGADAAPLRPIAIPYADAE</sequence>
<protein>
    <submittedName>
        <fullName evidence="2">Cyclase family protein</fullName>
    </submittedName>
</protein>